<comment type="function">
    <text evidence="1">Required for O(2)-independent ubiquinone (coenzyme Q) biosynthesis. Together with UbiU, is essential for the C6-hydroxylation reaction in the oxygen-independent ubiquinone biosynthesis pathway.</text>
</comment>
<comment type="caution">
    <text evidence="2">The sequence shown here is derived from an EMBL/GenBank/DDBJ whole genome shotgun (WGS) entry which is preliminary data.</text>
</comment>
<dbReference type="GO" id="GO:0006744">
    <property type="term" value="P:ubiquinone biosynthetic process"/>
    <property type="evidence" value="ECO:0007669"/>
    <property type="project" value="UniProtKB-UniRule"/>
</dbReference>
<feature type="binding site" evidence="1">
    <location>
        <position position="194"/>
    </location>
    <ligand>
        <name>[4Fe-4S] cluster</name>
        <dbReference type="ChEBI" id="CHEBI:49883"/>
    </ligand>
</feature>
<reference evidence="2" key="1">
    <citation type="submission" date="2022-11" db="EMBL/GenBank/DDBJ databases">
        <title>Draft genome sequence of Hoeflea poritis E7-10 and Hoeflea prorocentri PM5-8, separated from scleractinian coral Porites lutea and marine dinoflagellate.</title>
        <authorList>
            <person name="Zhang G."/>
            <person name="Wei Q."/>
            <person name="Cai L."/>
        </authorList>
    </citation>
    <scope>NUCLEOTIDE SEQUENCE</scope>
    <source>
        <strain evidence="2">PM5-8</strain>
    </source>
</reference>
<dbReference type="GO" id="GO:0046872">
    <property type="term" value="F:metal ion binding"/>
    <property type="evidence" value="ECO:0007669"/>
    <property type="project" value="UniProtKB-KW"/>
</dbReference>
<dbReference type="PANTHER" id="PTHR30217">
    <property type="entry name" value="PEPTIDASE U32 FAMILY"/>
    <property type="match status" value="1"/>
</dbReference>
<evidence type="ECO:0000313" key="2">
    <source>
        <dbReference type="EMBL" id="MDA5398930.1"/>
    </source>
</evidence>
<dbReference type="InterPro" id="IPR051454">
    <property type="entry name" value="RNA/ubiquinone_mod_enzymes"/>
</dbReference>
<dbReference type="Pfam" id="PF01136">
    <property type="entry name" value="Peptidase_U32"/>
    <property type="match status" value="1"/>
</dbReference>
<proteinExistence type="inferred from homology"/>
<accession>A0A9X3UHW8</accession>
<keyword evidence="3" id="KW-1185">Reference proteome</keyword>
<dbReference type="GO" id="GO:0051539">
    <property type="term" value="F:4 iron, 4 sulfur cluster binding"/>
    <property type="evidence" value="ECO:0007669"/>
    <property type="project" value="UniProtKB-UniRule"/>
</dbReference>
<feature type="binding site" evidence="1">
    <location>
        <position position="190"/>
    </location>
    <ligand>
        <name>[4Fe-4S] cluster</name>
        <dbReference type="ChEBI" id="CHEBI:49883"/>
    </ligand>
</feature>
<dbReference type="NCBIfam" id="NF011991">
    <property type="entry name" value="PRK15447.1"/>
    <property type="match status" value="1"/>
</dbReference>
<keyword evidence="1" id="KW-0479">Metal-binding</keyword>
<dbReference type="RefSeq" id="WP_267990368.1">
    <property type="nucleotide sequence ID" value="NZ_JAPJZI010000001.1"/>
</dbReference>
<evidence type="ECO:0000313" key="3">
    <source>
        <dbReference type="Proteomes" id="UP001151234"/>
    </source>
</evidence>
<comment type="similarity">
    <text evidence="1">Belongs to the peptidase U32 family. UbiV subfamily.</text>
</comment>
<sequence>MQGELTLGPVLFNWQPEVWRDFYFEIADEAPVSRVYVGEVVCSKRAPLFDKYVDAVVDRLKTGGKQVYFSSLAEVSSAIDRRLVKAVTTDNDAAIEVNDISALWHLSGKPHVIGPFVNVYNEDSLDALADEGATHICLSPELPKEGIAALTARAQERGVTLETQVFGRIPLALSARCYHARAHGRTKDSCKFICDLDPDGMELNTLDGQPFLTVNGIQTMSYTRLNLVCELAELMELGISHFRLSPHSAGTMHAAKVFRAVLDDEITAEEANGLLQDCGPDVPFSNGFFHHKPGVEWRVSGALV</sequence>
<dbReference type="InterPro" id="IPR043693">
    <property type="entry name" value="UbiV"/>
</dbReference>
<dbReference type="PANTHER" id="PTHR30217:SF11">
    <property type="entry name" value="UBIQUINONE BIOSYNTHESIS PROTEIN UBIV"/>
    <property type="match status" value="1"/>
</dbReference>
<name>A0A9X3UHW8_9HYPH</name>
<comment type="cofactor">
    <cofactor evidence="1">
        <name>[4Fe-4S] cluster</name>
        <dbReference type="ChEBI" id="CHEBI:49883"/>
    </cofactor>
</comment>
<dbReference type="HAMAP" id="MF_02233">
    <property type="entry name" value="UbiV"/>
    <property type="match status" value="1"/>
</dbReference>
<dbReference type="AlphaFoldDB" id="A0A9X3UHW8"/>
<evidence type="ECO:0000256" key="1">
    <source>
        <dbReference type="HAMAP-Rule" id="MF_02233"/>
    </source>
</evidence>
<keyword evidence="1" id="KW-0004">4Fe-4S</keyword>
<dbReference type="Proteomes" id="UP001151234">
    <property type="component" value="Unassembled WGS sequence"/>
</dbReference>
<organism evidence="2 3">
    <name type="scientific">Hoeflea prorocentri</name>
    <dbReference type="NCBI Taxonomy" id="1922333"/>
    <lineage>
        <taxon>Bacteria</taxon>
        <taxon>Pseudomonadati</taxon>
        <taxon>Pseudomonadota</taxon>
        <taxon>Alphaproteobacteria</taxon>
        <taxon>Hyphomicrobiales</taxon>
        <taxon>Rhizobiaceae</taxon>
        <taxon>Hoeflea</taxon>
    </lineage>
</organism>
<protein>
    <recommendedName>
        <fullName evidence="1">Ubiquinone biosynthesis protein UbiV</fullName>
    </recommendedName>
</protein>
<feature type="binding site" evidence="1">
    <location>
        <position position="42"/>
    </location>
    <ligand>
        <name>[4Fe-4S] cluster</name>
        <dbReference type="ChEBI" id="CHEBI:49883"/>
    </ligand>
</feature>
<dbReference type="InterPro" id="IPR001539">
    <property type="entry name" value="Peptidase_U32"/>
</dbReference>
<keyword evidence="1" id="KW-0831">Ubiquinone biosynthesis</keyword>
<gene>
    <name evidence="1" type="primary">ubiV</name>
    <name evidence="2" type="ORF">OQ273_10140</name>
</gene>
<keyword evidence="1" id="KW-0408">Iron</keyword>
<comment type="subunit">
    <text evidence="1">Forms a heterodimer with UbiU.</text>
</comment>
<keyword evidence="1" id="KW-0411">Iron-sulfur</keyword>
<feature type="binding site" evidence="1">
    <location>
        <position position="177"/>
    </location>
    <ligand>
        <name>[4Fe-4S] cluster</name>
        <dbReference type="ChEBI" id="CHEBI:49883"/>
    </ligand>
</feature>
<comment type="pathway">
    <text evidence="1">Cofactor biosynthesis; ubiquinone biosynthesis.</text>
</comment>
<dbReference type="EMBL" id="JAPJZI010000001">
    <property type="protein sequence ID" value="MDA5398930.1"/>
    <property type="molecule type" value="Genomic_DNA"/>
</dbReference>